<dbReference type="NCBIfam" id="TIGR02713">
    <property type="entry name" value="allophanate_hyd"/>
    <property type="match status" value="1"/>
</dbReference>
<dbReference type="InterPro" id="IPR000120">
    <property type="entry name" value="Amidase"/>
</dbReference>
<proteinExistence type="predicted"/>
<evidence type="ECO:0000313" key="3">
    <source>
        <dbReference type="EMBL" id="APO79299.1"/>
    </source>
</evidence>
<accession>A0A1L5PGA8</accession>
<evidence type="ECO:0000313" key="4">
    <source>
        <dbReference type="Proteomes" id="UP000185109"/>
    </source>
</evidence>
<evidence type="ECO:0000259" key="2">
    <source>
        <dbReference type="Pfam" id="PF21986"/>
    </source>
</evidence>
<dbReference type="EMBL" id="CP017244">
    <property type="protein sequence ID" value="APO79299.1"/>
    <property type="molecule type" value="Genomic_DNA"/>
</dbReference>
<dbReference type="Pfam" id="PF21986">
    <property type="entry name" value="AH_C"/>
    <property type="match status" value="1"/>
</dbReference>
<dbReference type="InterPro" id="IPR053844">
    <property type="entry name" value="AH_C"/>
</dbReference>
<dbReference type="AlphaFoldDB" id="A0A1L5PGA8"/>
<dbReference type="NCBIfam" id="NF006043">
    <property type="entry name" value="PRK08186.1"/>
    <property type="match status" value="1"/>
</dbReference>
<dbReference type="PANTHER" id="PTHR11895:SF169">
    <property type="entry name" value="GLUTAMYL-TRNA(GLN) AMIDOTRANSFERASE"/>
    <property type="match status" value="1"/>
</dbReference>
<feature type="domain" description="Allophanate hydrolase C-terminal" evidence="2">
    <location>
        <begin position="474"/>
        <end position="596"/>
    </location>
</feature>
<dbReference type="RefSeq" id="WP_074065049.1">
    <property type="nucleotide sequence ID" value="NZ_CP017244.1"/>
</dbReference>
<gene>
    <name evidence="3" type="ORF">AM571_PC01568</name>
</gene>
<dbReference type="Gene3D" id="3.10.490.10">
    <property type="entry name" value="Gamma-glutamyl cyclotransferase-like"/>
    <property type="match status" value="1"/>
</dbReference>
<dbReference type="Gene3D" id="3.90.1300.10">
    <property type="entry name" value="Amidase signature (AS) domain"/>
    <property type="match status" value="1"/>
</dbReference>
<dbReference type="Proteomes" id="UP000185109">
    <property type="component" value="Plasmid pRsp8C3c"/>
</dbReference>
<keyword evidence="3" id="KW-0378">Hydrolase</keyword>
<dbReference type="Pfam" id="PF01425">
    <property type="entry name" value="Amidase"/>
    <property type="match status" value="1"/>
</dbReference>
<name>A0A1L5PGA8_RHIET</name>
<geneLocation type="plasmid" evidence="4">
    <name>prsp8c3c</name>
</geneLocation>
<feature type="domain" description="Amidase" evidence="1">
    <location>
        <begin position="23"/>
        <end position="436"/>
    </location>
</feature>
<dbReference type="InterPro" id="IPR014085">
    <property type="entry name" value="Allophanate_hydrolase"/>
</dbReference>
<reference evidence="3 4" key="1">
    <citation type="submission" date="2016-09" db="EMBL/GenBank/DDBJ databases">
        <title>The complete genome sequences of Rhizobium gallicum, symbiovars gallicum and phaseoli, symbionts associated to common bean (Phaseolus vulgaris).</title>
        <authorList>
            <person name="Bustos P."/>
            <person name="Santamaria R.I."/>
            <person name="Perez-Carrascal O.M."/>
            <person name="Juarez S."/>
            <person name="Lozano L."/>
            <person name="Martinez-Flores I."/>
            <person name="Martinez-Romero E."/>
            <person name="Cevallos M."/>
            <person name="Romero D."/>
            <person name="Davila G."/>
            <person name="Gonzalez V."/>
        </authorList>
    </citation>
    <scope>NUCLEOTIDE SEQUENCE [LARGE SCALE GENOMIC DNA]</scope>
    <source>
        <strain evidence="3 4">8C-3</strain>
        <plasmid evidence="4">Plasmid prsp8c3c</plasmid>
    </source>
</reference>
<sequence>MLPTILDLASLQSAYAAGLSPLDLVEQVIARRRASDDPAIFITPTPDDDLRDAARELMARAPGPNSLPLWGIPFAVKDNIDVAGLPTTAACPAFAYRPEQDAAVVARLTAAGALMIGKTNLDQFATGLNGTRSPHGAPRSVFDRDYVSGGSSSGSAVAVASGLASFALGTDTAGSGRVPAAFNNLVGIKPTPGLVPNVGVVPACRSVDVVTVFAATVGDGVAIRKVMEGYDAADPFSRKAAPASLPASGLRVGVLDRDEREFFGNKDVEGLYDAAIERARALGAAIVPFDYAPFRQAAELLYNGPWVAERLAAVKDFLATNADDFDPTVRAIIEGAKAYDAVAAFEGRYKLEGLRQKTKEEWQKADILMLPTSPTTYTVEQMVEDPIVKNGHFGRYTNFVNLLDCAAIAVPAGFDADGHLPAGVTLIGPAFTDDALAPFADAMHRALNEGMGKDRAAVIPKKSLVPQADDRSIPIAVVGAHLTGMPLNHELTGGGGRLIRICRTAGDYRLFVLPNTAPPKPGLVRQPGYQGKGLEVEVWALPPEGFGRFVQNIPGPLGIGKLVLDDGSSVSGFVCEAYAVAGAQEITELGGWRHYMRMKTEREAKGE</sequence>
<dbReference type="InterPro" id="IPR023631">
    <property type="entry name" value="Amidase_dom"/>
</dbReference>
<evidence type="ECO:0000259" key="1">
    <source>
        <dbReference type="Pfam" id="PF01425"/>
    </source>
</evidence>
<dbReference type="SUPFAM" id="SSF75304">
    <property type="entry name" value="Amidase signature (AS) enzymes"/>
    <property type="match status" value="1"/>
</dbReference>
<keyword evidence="3" id="KW-0614">Plasmid</keyword>
<dbReference type="Gene3D" id="1.20.58.1700">
    <property type="match status" value="1"/>
</dbReference>
<protein>
    <submittedName>
        <fullName evidence="3">Allophanate hydrolase protein</fullName>
    </submittedName>
</protein>
<dbReference type="PANTHER" id="PTHR11895">
    <property type="entry name" value="TRANSAMIDASE"/>
    <property type="match status" value="1"/>
</dbReference>
<dbReference type="GO" id="GO:0016787">
    <property type="term" value="F:hydrolase activity"/>
    <property type="evidence" value="ECO:0007669"/>
    <property type="project" value="UniProtKB-KW"/>
</dbReference>
<dbReference type="InterPro" id="IPR036928">
    <property type="entry name" value="AS_sf"/>
</dbReference>
<organism evidence="3 4">
    <name type="scientific">Rhizobium etli 8C-3</name>
    <dbReference type="NCBI Taxonomy" id="538025"/>
    <lineage>
        <taxon>Bacteria</taxon>
        <taxon>Pseudomonadati</taxon>
        <taxon>Pseudomonadota</taxon>
        <taxon>Alphaproteobacteria</taxon>
        <taxon>Hyphomicrobiales</taxon>
        <taxon>Rhizobiaceae</taxon>
        <taxon>Rhizobium/Agrobacterium group</taxon>
        <taxon>Rhizobium</taxon>
    </lineage>
</organism>